<dbReference type="Proteomes" id="UP000501076">
    <property type="component" value="Plasmid pFDU301A"/>
</dbReference>
<dbReference type="Pfam" id="PF09376">
    <property type="entry name" value="NurA"/>
    <property type="match status" value="1"/>
</dbReference>
<evidence type="ECO:0000313" key="2">
    <source>
        <dbReference type="EMBL" id="QJX80696.1"/>
    </source>
</evidence>
<reference evidence="2 3" key="1">
    <citation type="submission" date="2019-10" db="EMBL/GenBank/DDBJ databases">
        <title>Complete genome sequences for adaption low water activity.</title>
        <authorList>
            <person name="Zhao L."/>
            <person name="Zhong J."/>
        </authorList>
    </citation>
    <scope>NUCLEOTIDE SEQUENCE [LARGE SCALE GENOMIC DNA]</scope>
    <source>
        <strain evidence="2 3">FDU301</strain>
        <plasmid evidence="3">pfdu301a</plasmid>
    </source>
</reference>
<feature type="domain" description="NurA" evidence="1">
    <location>
        <begin position="46"/>
        <end position="280"/>
    </location>
</feature>
<protein>
    <recommendedName>
        <fullName evidence="1">NurA domain-containing protein</fullName>
    </recommendedName>
</protein>
<name>A0A6M6E573_PRIMG</name>
<evidence type="ECO:0000313" key="3">
    <source>
        <dbReference type="Proteomes" id="UP000501076"/>
    </source>
</evidence>
<dbReference type="EMBL" id="CP045273">
    <property type="protein sequence ID" value="QJX80696.1"/>
    <property type="molecule type" value="Genomic_DNA"/>
</dbReference>
<accession>A0A6M6E573</accession>
<dbReference type="InterPro" id="IPR018977">
    <property type="entry name" value="NurA_domain"/>
</dbReference>
<proteinExistence type="predicted"/>
<organism evidence="2 3">
    <name type="scientific">Priestia megaterium</name>
    <name type="common">Bacillus megaterium</name>
    <dbReference type="NCBI Taxonomy" id="1404"/>
    <lineage>
        <taxon>Bacteria</taxon>
        <taxon>Bacillati</taxon>
        <taxon>Bacillota</taxon>
        <taxon>Bacilli</taxon>
        <taxon>Bacillales</taxon>
        <taxon>Bacillaceae</taxon>
        <taxon>Priestia</taxon>
    </lineage>
</organism>
<sequence length="324" mass="37815">MHFVIDQSSIRRAAEFMEIVRSQLRSDSELEDTYNLMPFKARNHSNVLAAIDGSHHSVKGKSFVFSAINSGFQLFQEDKLVHSEISRTKVEILTKDNYKKRHNEYYKNVTGQKPQGHLDFDKATERIRTLLEWDKVKYLISYLGKGDIILFDGSMISGVISTNKHFFDDLCEQARDKGIILAGLSKDTSLLKNNVPIPMILASHMKKQSIKSNWYHYYEAEKTYFVKFRKHIDLIFRLDLVLPDDINPETAIKLIASYCYNEGNQGYPYPLQWIHDEVRISEQQFLSCLEEFKVECRKRGISRSFIDELFTIYHDQLDVMSFGR</sequence>
<dbReference type="SMART" id="SM00933">
    <property type="entry name" value="NurA"/>
    <property type="match status" value="1"/>
</dbReference>
<dbReference type="AlphaFoldDB" id="A0A6M6E573"/>
<gene>
    <name evidence="2" type="ORF">FDZ14_31905</name>
</gene>
<evidence type="ECO:0000259" key="1">
    <source>
        <dbReference type="SMART" id="SM00933"/>
    </source>
</evidence>
<keyword evidence="2" id="KW-0614">Plasmid</keyword>
<geneLocation type="plasmid" evidence="3">
    <name>pfdu301a</name>
</geneLocation>
<dbReference type="RefSeq" id="WP_171778691.1">
    <property type="nucleotide sequence ID" value="NZ_CP045273.1"/>
</dbReference>